<dbReference type="Pfam" id="PF03711">
    <property type="entry name" value="OKR_DC_1_C"/>
    <property type="match status" value="1"/>
</dbReference>
<keyword evidence="9" id="KW-1185">Reference proteome</keyword>
<feature type="compositionally biased region" description="Basic and acidic residues" evidence="6">
    <location>
        <begin position="13"/>
        <end position="24"/>
    </location>
</feature>
<dbReference type="Gene3D" id="3.90.100.10">
    <property type="entry name" value="Orn/Lys/Arg decarboxylase, C-terminal domain"/>
    <property type="match status" value="1"/>
</dbReference>
<dbReference type="STRING" id="29539.SAMN02745716_1425"/>
<evidence type="ECO:0000313" key="8">
    <source>
        <dbReference type="EMBL" id="SEH13960.1"/>
    </source>
</evidence>
<dbReference type="SUPFAM" id="SSF53383">
    <property type="entry name" value="PLP-dependent transferases"/>
    <property type="match status" value="1"/>
</dbReference>
<dbReference type="InterPro" id="IPR008286">
    <property type="entry name" value="Prn/Lys/Arg_de-COase_C"/>
</dbReference>
<keyword evidence="4" id="KW-0663">Pyridoxal phosphate</keyword>
<name>A0A1H6FUM0_THEAL</name>
<dbReference type="OrthoDB" id="9815233at2"/>
<gene>
    <name evidence="8" type="ORF">SAMN02745716_1425</name>
</gene>
<dbReference type="InterPro" id="IPR015421">
    <property type="entry name" value="PyrdxlP-dep_Trfase_major"/>
</dbReference>
<dbReference type="InterPro" id="IPR036633">
    <property type="entry name" value="Prn/Lys/Arg_de-COase_C_sf"/>
</dbReference>
<keyword evidence="5" id="KW-0456">Lyase</keyword>
<proteinExistence type="inferred from homology"/>
<evidence type="ECO:0000259" key="7">
    <source>
        <dbReference type="PROSITE" id="PS00703"/>
    </source>
</evidence>
<evidence type="ECO:0000256" key="4">
    <source>
        <dbReference type="ARBA" id="ARBA00022898"/>
    </source>
</evidence>
<comment type="cofactor">
    <cofactor evidence="1">
        <name>pyridoxal 5'-phosphate</name>
        <dbReference type="ChEBI" id="CHEBI:597326"/>
    </cofactor>
</comment>
<dbReference type="GO" id="GO:0016831">
    <property type="term" value="F:carboxy-lyase activity"/>
    <property type="evidence" value="ECO:0007669"/>
    <property type="project" value="UniProtKB-KW"/>
</dbReference>
<evidence type="ECO:0000256" key="3">
    <source>
        <dbReference type="ARBA" id="ARBA00022793"/>
    </source>
</evidence>
<reference evidence="9" key="1">
    <citation type="submission" date="2016-10" db="EMBL/GenBank/DDBJ databases">
        <authorList>
            <person name="Varghese N."/>
            <person name="Submissions S."/>
        </authorList>
    </citation>
    <scope>NUCLEOTIDE SEQUENCE [LARGE SCALE GENOMIC DNA]</scope>
    <source>
        <strain evidence="9">ATCC 35263</strain>
    </source>
</reference>
<protein>
    <submittedName>
        <fullName evidence="8">Lysine decarboxylase</fullName>
    </submittedName>
</protein>
<dbReference type="EMBL" id="FNWJ01000002">
    <property type="protein sequence ID" value="SEH13960.1"/>
    <property type="molecule type" value="Genomic_DNA"/>
</dbReference>
<evidence type="ECO:0000256" key="6">
    <source>
        <dbReference type="SAM" id="MobiDB-lite"/>
    </source>
</evidence>
<dbReference type="InterPro" id="IPR052357">
    <property type="entry name" value="Orn_Lys_Arg_decarboxylase-I"/>
</dbReference>
<feature type="region of interest" description="Disordered" evidence="6">
    <location>
        <begin position="1"/>
        <end position="24"/>
    </location>
</feature>
<evidence type="ECO:0000256" key="1">
    <source>
        <dbReference type="ARBA" id="ARBA00001933"/>
    </source>
</evidence>
<dbReference type="Pfam" id="PF01276">
    <property type="entry name" value="OKR_DC_1"/>
    <property type="match status" value="1"/>
</dbReference>
<dbReference type="SUPFAM" id="SSF55904">
    <property type="entry name" value="Ornithine decarboxylase C-terminal domain"/>
    <property type="match status" value="1"/>
</dbReference>
<dbReference type="PROSITE" id="PS00703">
    <property type="entry name" value="OKR_DC_1"/>
    <property type="match status" value="1"/>
</dbReference>
<dbReference type="PANTHER" id="PTHR43277:SF4">
    <property type="entry name" value="ARGININE DECARBOXYLASE"/>
    <property type="match status" value="1"/>
</dbReference>
<dbReference type="PANTHER" id="PTHR43277">
    <property type="entry name" value="ARGININE DECARBOXYLASE"/>
    <property type="match status" value="1"/>
</dbReference>
<feature type="domain" description="Orn/Lys/Arg decarboxylases family 1 pyridoxal-P attachment site" evidence="7">
    <location>
        <begin position="242"/>
        <end position="256"/>
    </location>
</feature>
<dbReference type="Gene3D" id="3.40.640.10">
    <property type="entry name" value="Type I PLP-dependent aspartate aminotransferase-like (Major domain)"/>
    <property type="match status" value="1"/>
</dbReference>
<dbReference type="Proteomes" id="UP000222056">
    <property type="component" value="Unassembled WGS sequence"/>
</dbReference>
<sequence>MPEPATSHAPTGQERRVEGSEQERAPYLEALRAYASRRPARLNVPGHKGGAGADPEALEAFGQRAFELDIPPGIPGIDAGARPHPLERAQRLAAEAWGARRTWFLINGASQGNHAALLALAHRGSHVVVQRNAHSSTIDALILSGLRPVFVEPEVDDELHIAHCVTPEALERALDSAPADDVAGVVVVSPTYYGAVADVEALCAVAHARGLPVVVDEAWGAHLAFHEELPAPALALGADLVVSSTHKSVGSLTQSAMLHLSRDALIDEDVVDRCVTTVESTSPNSLLCGSLDAARRFAATSGREALTRTLERIAATRRRINEIPGLAAIGELPGRASVRALDPLRLMVDVRATGSTGFEISALLRSVCDVHVELSCDTLVVAAFGLDEPAETFERLVEGLRCVAPAADRRAAHDDFRPPPAWGRLAMTPREAFFAPHEVVSAERAAGRVAAESLAAYPPGIPNVLPGELIEPAVLDYVRTTLARGGSVRGAADRTLGTVRVVAEDHGLGDDQRA</sequence>
<organism evidence="8 9">
    <name type="scientific">Thermoleophilum album</name>
    <dbReference type="NCBI Taxonomy" id="29539"/>
    <lineage>
        <taxon>Bacteria</taxon>
        <taxon>Bacillati</taxon>
        <taxon>Actinomycetota</taxon>
        <taxon>Thermoleophilia</taxon>
        <taxon>Thermoleophilales</taxon>
        <taxon>Thermoleophilaceae</taxon>
        <taxon>Thermoleophilum</taxon>
    </lineage>
</organism>
<comment type="similarity">
    <text evidence="2">Belongs to the Orn/Lys/Arg decarboxylase class-I family.</text>
</comment>
<keyword evidence="3" id="KW-0210">Decarboxylase</keyword>
<evidence type="ECO:0000313" key="9">
    <source>
        <dbReference type="Proteomes" id="UP000222056"/>
    </source>
</evidence>
<accession>A0A1H6FUM0</accession>
<evidence type="ECO:0000256" key="2">
    <source>
        <dbReference type="ARBA" id="ARBA00010671"/>
    </source>
</evidence>
<evidence type="ECO:0000256" key="5">
    <source>
        <dbReference type="ARBA" id="ARBA00023239"/>
    </source>
</evidence>
<dbReference type="AlphaFoldDB" id="A0A1H6FUM0"/>
<dbReference type="InterPro" id="IPR015424">
    <property type="entry name" value="PyrdxlP-dep_Trfase"/>
</dbReference>
<dbReference type="InterPro" id="IPR000310">
    <property type="entry name" value="Orn/Lys/Arg_deCO2ase_major_dom"/>
</dbReference>
<dbReference type="RefSeq" id="WP_093117687.1">
    <property type="nucleotide sequence ID" value="NZ_FNWJ01000002.1"/>
</dbReference>